<dbReference type="PANTHER" id="PTHR11505">
    <property type="entry name" value="L1 TRANSPOSABLE ELEMENT-RELATED"/>
    <property type="match status" value="1"/>
</dbReference>
<dbReference type="InterPro" id="IPR042566">
    <property type="entry name" value="L1_C"/>
</dbReference>
<evidence type="ECO:0000256" key="2">
    <source>
        <dbReference type="SAM" id="MobiDB-lite"/>
    </source>
</evidence>
<dbReference type="Ensembl" id="ENSGWIT00000023602.1">
    <property type="protein sequence ID" value="ENSGWIP00000021518.1"/>
    <property type="gene ID" value="ENSGWIG00000011604.1"/>
</dbReference>
<dbReference type="InterPro" id="IPR004244">
    <property type="entry name" value="Transposase_22"/>
</dbReference>
<evidence type="ECO:0008006" key="5">
    <source>
        <dbReference type="Google" id="ProtNLM"/>
    </source>
</evidence>
<organism evidence="3 4">
    <name type="scientific">Gouania willdenowi</name>
    <name type="common">Blunt-snouted clingfish</name>
    <name type="synonym">Lepadogaster willdenowi</name>
    <dbReference type="NCBI Taxonomy" id="441366"/>
    <lineage>
        <taxon>Eukaryota</taxon>
        <taxon>Metazoa</taxon>
        <taxon>Chordata</taxon>
        <taxon>Craniata</taxon>
        <taxon>Vertebrata</taxon>
        <taxon>Euteleostomi</taxon>
        <taxon>Actinopterygii</taxon>
        <taxon>Neopterygii</taxon>
        <taxon>Teleostei</taxon>
        <taxon>Neoteleostei</taxon>
        <taxon>Acanthomorphata</taxon>
        <taxon>Ovalentaria</taxon>
        <taxon>Blenniimorphae</taxon>
        <taxon>Blenniiformes</taxon>
        <taxon>Gobiesocoidei</taxon>
        <taxon>Gobiesocidae</taxon>
        <taxon>Gobiesocinae</taxon>
        <taxon>Gouania</taxon>
    </lineage>
</organism>
<dbReference type="Proteomes" id="UP000694680">
    <property type="component" value="Chromosome 11"/>
</dbReference>
<reference evidence="3" key="3">
    <citation type="submission" date="2025-09" db="UniProtKB">
        <authorList>
            <consortium name="Ensembl"/>
        </authorList>
    </citation>
    <scope>IDENTIFICATION</scope>
</reference>
<feature type="compositionally biased region" description="Basic and acidic residues" evidence="2">
    <location>
        <begin position="34"/>
        <end position="46"/>
    </location>
</feature>
<feature type="coiled-coil region" evidence="1">
    <location>
        <begin position="82"/>
        <end position="144"/>
    </location>
</feature>
<reference evidence="3" key="1">
    <citation type="submission" date="2020-06" db="EMBL/GenBank/DDBJ databases">
        <authorList>
            <consortium name="Wellcome Sanger Institute Data Sharing"/>
        </authorList>
    </citation>
    <scope>NUCLEOTIDE SEQUENCE [LARGE SCALE GENOMIC DNA]</scope>
</reference>
<feature type="region of interest" description="Disordered" evidence="2">
    <location>
        <begin position="1"/>
        <end position="60"/>
    </location>
</feature>
<name>A0A8C5EJ43_GOUWI</name>
<reference evidence="3" key="2">
    <citation type="submission" date="2025-08" db="UniProtKB">
        <authorList>
            <consortium name="Ensembl"/>
        </authorList>
    </citation>
    <scope>IDENTIFICATION</scope>
</reference>
<keyword evidence="1" id="KW-0175">Coiled coil</keyword>
<dbReference type="Gene3D" id="1.20.5.340">
    <property type="match status" value="1"/>
</dbReference>
<dbReference type="Gene3D" id="3.30.250.20">
    <property type="entry name" value="L1 transposable element, C-terminal domain"/>
    <property type="match status" value="1"/>
</dbReference>
<protein>
    <recommendedName>
        <fullName evidence="5">LINE-1 type transposase domain-containing protein 1</fullName>
    </recommendedName>
</protein>
<dbReference type="SUPFAM" id="SSF57997">
    <property type="entry name" value="Tropomyosin"/>
    <property type="match status" value="1"/>
</dbReference>
<evidence type="ECO:0000313" key="4">
    <source>
        <dbReference type="Proteomes" id="UP000694680"/>
    </source>
</evidence>
<evidence type="ECO:0000313" key="3">
    <source>
        <dbReference type="Ensembl" id="ENSGWIP00000021518.1"/>
    </source>
</evidence>
<accession>A0A8C5EJ43</accession>
<keyword evidence="4" id="KW-1185">Reference proteome</keyword>
<dbReference type="AlphaFoldDB" id="A0A8C5EJ43"/>
<evidence type="ECO:0000256" key="1">
    <source>
        <dbReference type="SAM" id="Coils"/>
    </source>
</evidence>
<sequence>MASKDKTKSSTQSKLTDFGPQVTEPNASTSKEASSAKERADTHAETSEAPGATSSPTDPMYLFKEEILGEIRKMGSEFSGRFDNVMQAIAEAQKKMTECTERMDDAEIRLSAVEDNNSGLKTEVERLGKRNKQLEEKMVDLETRSRLNNLRLVNLPEGAEGPDACAFLESWLPEVLDTTLNRNPLALERGHRVGPKRDADAPPRTVVMRFLDYRQKDMVSRAARMKKEILYKNQRVRFYNDVATEAHKQRKQVDTVRQQLRQLGLRHGIIPPATLVLTHRETTHRFTTAAEAQSFITRIQQDK</sequence>
<proteinExistence type="predicted"/>